<dbReference type="Proteomes" id="UP001275084">
    <property type="component" value="Unassembled WGS sequence"/>
</dbReference>
<feature type="domain" description="DUF7580" evidence="2">
    <location>
        <begin position="296"/>
        <end position="454"/>
    </location>
</feature>
<feature type="compositionally biased region" description="Polar residues" evidence="1">
    <location>
        <begin position="739"/>
        <end position="751"/>
    </location>
</feature>
<organism evidence="3 4">
    <name type="scientific">Lasiosphaeria hispida</name>
    <dbReference type="NCBI Taxonomy" id="260671"/>
    <lineage>
        <taxon>Eukaryota</taxon>
        <taxon>Fungi</taxon>
        <taxon>Dikarya</taxon>
        <taxon>Ascomycota</taxon>
        <taxon>Pezizomycotina</taxon>
        <taxon>Sordariomycetes</taxon>
        <taxon>Sordariomycetidae</taxon>
        <taxon>Sordariales</taxon>
        <taxon>Lasiosphaeriaceae</taxon>
        <taxon>Lasiosphaeria</taxon>
    </lineage>
</organism>
<dbReference type="PANTHER" id="PTHR38166">
    <property type="entry name" value="C2H2-TYPE DOMAIN-CONTAINING PROTEIN-RELATED"/>
    <property type="match status" value="1"/>
</dbReference>
<evidence type="ECO:0000259" key="2">
    <source>
        <dbReference type="Pfam" id="PF24476"/>
    </source>
</evidence>
<feature type="region of interest" description="Disordered" evidence="1">
    <location>
        <begin position="498"/>
        <end position="608"/>
    </location>
</feature>
<keyword evidence="4" id="KW-1185">Reference proteome</keyword>
<feature type="region of interest" description="Disordered" evidence="1">
    <location>
        <begin position="621"/>
        <end position="665"/>
    </location>
</feature>
<dbReference type="PANTHER" id="PTHR38166:SF1">
    <property type="entry name" value="C2H2-TYPE DOMAIN-CONTAINING PROTEIN"/>
    <property type="match status" value="1"/>
</dbReference>
<evidence type="ECO:0000256" key="1">
    <source>
        <dbReference type="SAM" id="MobiDB-lite"/>
    </source>
</evidence>
<feature type="compositionally biased region" description="Low complexity" evidence="1">
    <location>
        <begin position="981"/>
        <end position="1001"/>
    </location>
</feature>
<accession>A0AAJ0HN83</accession>
<feature type="region of interest" description="Disordered" evidence="1">
    <location>
        <begin position="862"/>
        <end position="884"/>
    </location>
</feature>
<dbReference type="Pfam" id="PF24476">
    <property type="entry name" value="DUF7580"/>
    <property type="match status" value="1"/>
</dbReference>
<protein>
    <recommendedName>
        <fullName evidence="2">DUF7580 domain-containing protein</fullName>
    </recommendedName>
</protein>
<evidence type="ECO:0000313" key="3">
    <source>
        <dbReference type="EMBL" id="KAK3357864.1"/>
    </source>
</evidence>
<dbReference type="InterPro" id="IPR056002">
    <property type="entry name" value="DUF7580"/>
</dbReference>
<proteinExistence type="predicted"/>
<sequence>MIDCRILRDVLDLFPHVTAAAGKYKAEKPGRESRSIARRLNSEAALYSQFTYKVSLLSDPPSIRNDGLHQRVVEWLGVRRTELLTAILSEMQQLLRALMADLANTRRGTEFLDKLGPRESNARSNVPKTALQKRLDRLSSLNMDLATYLLASQAVPLSYPGQPELATNIQSFFHHDRKKPAEAFKAISTAYQCGCQGPHLAGLRCVCSKCNPGFEEPEPRTDDWAFEVAFHSATDEGCYRTNSLAEHAPPAALTPEEKMTLWVSPLSLRGNNQTTPQATEKSTKTVVHLDGLSGGRKPLLDMSKRMALAFRLSSAILQLTGTPWMDEAWKSKDWFVAMESVQKDEPPNFFILGNFTNRDLAKTTTLTESSWRITSREPTLVKLGLALIEIALGRVLSDIRKEEPGFLNGKETQNYDPELLDLFTARRLLSLRYIAQTVSSDFQDVVSACITQQYRDRRDARIKELDTRDTSFLEQATVAILMPLYQEARKYLGYSHIKTPANKTPRPETMRNTYAIKHTEPKTQRPPSAPKRRRKAPTNDTLRPSRPPSLRPQTGGASSEDAQPDTNTTGRSTEPIPTPQPSSYEPEHFADNANSIDPSTDALGCDNPLLLPLHPASAREQRLDPPVAQSISDEEPGSVNKDEGEQDDVEAESSIHFSAPPSCESDVISSWSYGEYTESTDSAFAWLPDGQQQAYRLPADHAFLELSEVAVEFLLRHFRMWTKAGGGGTAASTQSVSTYGSQAGSTRNHTGSAKKRPRSSLDRNNEQEEDEDEENESPKQGSRVSRKRPRVEGPIFACPFLKKDPVAHRACCVYSLKRIRDVKQHLGRKHSMPLYCPRCFETFEYEGERDVHIRGECAQRPHAMPEGITEKKKQQLAKKSPANQTPEEQWYGIFDTLFPEHGEKPLSPYMDKALSKSSTAYQAFLEEDGARMLSGFLETRGLRVVTSNILHGERDFEAFVQHTFEEGFRAIFDQWTRRGGTADPSSDSRPTPSAPTTSAPTQGSSEMGEVSTPMSFSQTPAVDVEVLSQRLSLPNSGLDFSLPFGHHTHTISMAGQYVGDGNSYLMDDFPAILDDILDMNSQDVDMSWFTPSDHGQAGPL</sequence>
<reference evidence="3" key="2">
    <citation type="submission" date="2023-06" db="EMBL/GenBank/DDBJ databases">
        <authorList>
            <consortium name="Lawrence Berkeley National Laboratory"/>
            <person name="Haridas S."/>
            <person name="Hensen N."/>
            <person name="Bonometti L."/>
            <person name="Westerberg I."/>
            <person name="Brannstrom I.O."/>
            <person name="Guillou S."/>
            <person name="Cros-Aarteil S."/>
            <person name="Calhoun S."/>
            <person name="Kuo A."/>
            <person name="Mondo S."/>
            <person name="Pangilinan J."/>
            <person name="Riley R."/>
            <person name="Labutti K."/>
            <person name="Andreopoulos B."/>
            <person name="Lipzen A."/>
            <person name="Chen C."/>
            <person name="Yanf M."/>
            <person name="Daum C."/>
            <person name="Ng V."/>
            <person name="Clum A."/>
            <person name="Steindorff A."/>
            <person name="Ohm R."/>
            <person name="Martin F."/>
            <person name="Silar P."/>
            <person name="Natvig D."/>
            <person name="Lalanne C."/>
            <person name="Gautier V."/>
            <person name="Ament-Velasquez S.L."/>
            <person name="Kruys A."/>
            <person name="Hutchinson M.I."/>
            <person name="Powell A.J."/>
            <person name="Barry K."/>
            <person name="Miller A.N."/>
            <person name="Grigoriev I.V."/>
            <person name="Debuchy R."/>
            <person name="Gladieux P."/>
            <person name="Thoren M.H."/>
            <person name="Johannesson H."/>
        </authorList>
    </citation>
    <scope>NUCLEOTIDE SEQUENCE</scope>
    <source>
        <strain evidence="3">CBS 955.72</strain>
    </source>
</reference>
<evidence type="ECO:0000313" key="4">
    <source>
        <dbReference type="Proteomes" id="UP001275084"/>
    </source>
</evidence>
<name>A0AAJ0HN83_9PEZI</name>
<dbReference type="EMBL" id="JAUIQD010000003">
    <property type="protein sequence ID" value="KAK3357864.1"/>
    <property type="molecule type" value="Genomic_DNA"/>
</dbReference>
<feature type="region of interest" description="Disordered" evidence="1">
    <location>
        <begin position="725"/>
        <end position="788"/>
    </location>
</feature>
<feature type="region of interest" description="Disordered" evidence="1">
    <location>
        <begin position="977"/>
        <end position="1016"/>
    </location>
</feature>
<reference evidence="3" key="1">
    <citation type="journal article" date="2023" name="Mol. Phylogenet. Evol.">
        <title>Genome-scale phylogeny and comparative genomics of the fungal order Sordariales.</title>
        <authorList>
            <person name="Hensen N."/>
            <person name="Bonometti L."/>
            <person name="Westerberg I."/>
            <person name="Brannstrom I.O."/>
            <person name="Guillou S."/>
            <person name="Cros-Aarteil S."/>
            <person name="Calhoun S."/>
            <person name="Haridas S."/>
            <person name="Kuo A."/>
            <person name="Mondo S."/>
            <person name="Pangilinan J."/>
            <person name="Riley R."/>
            <person name="LaButti K."/>
            <person name="Andreopoulos B."/>
            <person name="Lipzen A."/>
            <person name="Chen C."/>
            <person name="Yan M."/>
            <person name="Daum C."/>
            <person name="Ng V."/>
            <person name="Clum A."/>
            <person name="Steindorff A."/>
            <person name="Ohm R.A."/>
            <person name="Martin F."/>
            <person name="Silar P."/>
            <person name="Natvig D.O."/>
            <person name="Lalanne C."/>
            <person name="Gautier V."/>
            <person name="Ament-Velasquez S.L."/>
            <person name="Kruys A."/>
            <person name="Hutchinson M.I."/>
            <person name="Powell A.J."/>
            <person name="Barry K."/>
            <person name="Miller A.N."/>
            <person name="Grigoriev I.V."/>
            <person name="Debuchy R."/>
            <person name="Gladieux P."/>
            <person name="Hiltunen Thoren M."/>
            <person name="Johannesson H."/>
        </authorList>
    </citation>
    <scope>NUCLEOTIDE SEQUENCE</scope>
    <source>
        <strain evidence="3">CBS 955.72</strain>
    </source>
</reference>
<gene>
    <name evidence="3" type="ORF">B0T25DRAFT_567120</name>
</gene>
<dbReference type="AlphaFoldDB" id="A0AAJ0HN83"/>
<comment type="caution">
    <text evidence="3">The sequence shown here is derived from an EMBL/GenBank/DDBJ whole genome shotgun (WGS) entry which is preliminary data.</text>
</comment>
<feature type="compositionally biased region" description="Polar residues" evidence="1">
    <location>
        <begin position="555"/>
        <end position="572"/>
    </location>
</feature>